<dbReference type="KEGG" id="qsa:O6P43_016938"/>
<dbReference type="Proteomes" id="UP001163823">
    <property type="component" value="Chromosome 7"/>
</dbReference>
<sequence length="396" mass="44673">MENCLSHHTTLTLPSPLSSSKPQLTHNFSPIPTFKFNNPLLSKSASCGFCIRHRPLSVVASAGASHCEFSSLNSPLEPRSLAGKFLSSVLQNHRQLFHVAVTEELKLLADDREAAVARMVLSIGSDEACLHRRIAQLKEHQCEIAVQDVMYMLIFYKFSEIKVPLVPRLSRCIYNARLEIWPSKDWALESIHNLEVLEMIREHIYAVIGLRANSSVTDGWATTKIRQSLVGQIYVASILYGYFLKSVSLRHHLEKSLYLTNHDLQLGHRTPLDFQDMSSYGFKNLLFGHISNKRSVGQGPVSEGEKYESLKFYVMSLHPESLQGCAKLRSKEAVKLVESHSCALFGKGESGSFETDDFILTSFSSLKRLVLEAIAFGSFLWETEDYIDNVYKLKEN</sequence>
<gene>
    <name evidence="1" type="ORF">O6P43_016938</name>
</gene>
<reference evidence="1" key="1">
    <citation type="journal article" date="2023" name="Science">
        <title>Elucidation of the pathway for biosynthesis of saponin adjuvants from the soapbark tree.</title>
        <authorList>
            <person name="Reed J."/>
            <person name="Orme A."/>
            <person name="El-Demerdash A."/>
            <person name="Owen C."/>
            <person name="Martin L.B.B."/>
            <person name="Misra R.C."/>
            <person name="Kikuchi S."/>
            <person name="Rejzek M."/>
            <person name="Martin A.C."/>
            <person name="Harkess A."/>
            <person name="Leebens-Mack J."/>
            <person name="Louveau T."/>
            <person name="Stephenson M.J."/>
            <person name="Osbourn A."/>
        </authorList>
    </citation>
    <scope>NUCLEOTIDE SEQUENCE</scope>
    <source>
        <strain evidence="1">S10</strain>
    </source>
</reference>
<evidence type="ECO:0000313" key="1">
    <source>
        <dbReference type="EMBL" id="KAJ7961611.1"/>
    </source>
</evidence>
<dbReference type="PANTHER" id="PTHR31808">
    <property type="entry name" value="EXPRESSED PROTEIN"/>
    <property type="match status" value="1"/>
</dbReference>
<protein>
    <submittedName>
        <fullName evidence="1">UV-B-induced protein, chloroplastic</fullName>
    </submittedName>
</protein>
<accession>A0AAD7LNT9</accession>
<keyword evidence="2" id="KW-1185">Reference proteome</keyword>
<dbReference type="InterPro" id="IPR038925">
    <property type="entry name" value="At3g17800-like"/>
</dbReference>
<name>A0AAD7LNT9_QUISA</name>
<dbReference type="AlphaFoldDB" id="A0AAD7LNT9"/>
<comment type="caution">
    <text evidence="1">The sequence shown here is derived from an EMBL/GenBank/DDBJ whole genome shotgun (WGS) entry which is preliminary data.</text>
</comment>
<dbReference type="PANTHER" id="PTHR31808:SF9">
    <property type="entry name" value="F21O3.2 PROTEIN"/>
    <property type="match status" value="1"/>
</dbReference>
<organism evidence="1 2">
    <name type="scientific">Quillaja saponaria</name>
    <name type="common">Soap bark tree</name>
    <dbReference type="NCBI Taxonomy" id="32244"/>
    <lineage>
        <taxon>Eukaryota</taxon>
        <taxon>Viridiplantae</taxon>
        <taxon>Streptophyta</taxon>
        <taxon>Embryophyta</taxon>
        <taxon>Tracheophyta</taxon>
        <taxon>Spermatophyta</taxon>
        <taxon>Magnoliopsida</taxon>
        <taxon>eudicotyledons</taxon>
        <taxon>Gunneridae</taxon>
        <taxon>Pentapetalae</taxon>
        <taxon>rosids</taxon>
        <taxon>fabids</taxon>
        <taxon>Fabales</taxon>
        <taxon>Quillajaceae</taxon>
        <taxon>Quillaja</taxon>
    </lineage>
</organism>
<evidence type="ECO:0000313" key="2">
    <source>
        <dbReference type="Proteomes" id="UP001163823"/>
    </source>
</evidence>
<dbReference type="InterPro" id="IPR008479">
    <property type="entry name" value="DUF760"/>
</dbReference>
<dbReference type="EMBL" id="JARAOO010000007">
    <property type="protein sequence ID" value="KAJ7961611.1"/>
    <property type="molecule type" value="Genomic_DNA"/>
</dbReference>
<dbReference type="Pfam" id="PF05542">
    <property type="entry name" value="DUF760"/>
    <property type="match status" value="2"/>
</dbReference>
<proteinExistence type="predicted"/>